<evidence type="ECO:0000256" key="2">
    <source>
        <dbReference type="ARBA" id="ARBA00004141"/>
    </source>
</evidence>
<dbReference type="SMART" id="SM00184">
    <property type="entry name" value="RING"/>
    <property type="match status" value="1"/>
</dbReference>
<dbReference type="Proteomes" id="UP000789405">
    <property type="component" value="Unassembled WGS sequence"/>
</dbReference>
<dbReference type="InterPro" id="IPR001841">
    <property type="entry name" value="Znf_RING"/>
</dbReference>
<feature type="domain" description="RING-type" evidence="16">
    <location>
        <begin position="410"/>
        <end position="452"/>
    </location>
</feature>
<dbReference type="GO" id="GO:0061630">
    <property type="term" value="F:ubiquitin protein ligase activity"/>
    <property type="evidence" value="ECO:0007669"/>
    <property type="project" value="UniProtKB-EC"/>
</dbReference>
<evidence type="ECO:0000256" key="7">
    <source>
        <dbReference type="ARBA" id="ARBA00022771"/>
    </source>
</evidence>
<keyword evidence="15" id="KW-0732">Signal</keyword>
<evidence type="ECO:0000256" key="6">
    <source>
        <dbReference type="ARBA" id="ARBA00022723"/>
    </source>
</evidence>
<feature type="compositionally biased region" description="Low complexity" evidence="13">
    <location>
        <begin position="467"/>
        <end position="480"/>
    </location>
</feature>
<dbReference type="PANTHER" id="PTHR45977">
    <property type="entry name" value="TARGET OF ERK KINASE MPK-1"/>
    <property type="match status" value="1"/>
</dbReference>
<evidence type="ECO:0000256" key="4">
    <source>
        <dbReference type="ARBA" id="ARBA00022679"/>
    </source>
</evidence>
<evidence type="ECO:0000256" key="9">
    <source>
        <dbReference type="ARBA" id="ARBA00022833"/>
    </source>
</evidence>
<dbReference type="CDD" id="cd16454">
    <property type="entry name" value="RING-H2_PA-TM-RING"/>
    <property type="match status" value="1"/>
</dbReference>
<organism evidence="17 18">
    <name type="scientific">Dentiscutata erythropus</name>
    <dbReference type="NCBI Taxonomy" id="1348616"/>
    <lineage>
        <taxon>Eukaryota</taxon>
        <taxon>Fungi</taxon>
        <taxon>Fungi incertae sedis</taxon>
        <taxon>Mucoromycota</taxon>
        <taxon>Glomeromycotina</taxon>
        <taxon>Glomeromycetes</taxon>
        <taxon>Diversisporales</taxon>
        <taxon>Gigasporaceae</taxon>
        <taxon>Dentiscutata</taxon>
    </lineage>
</organism>
<dbReference type="GO" id="GO:0016020">
    <property type="term" value="C:membrane"/>
    <property type="evidence" value="ECO:0007669"/>
    <property type="project" value="UniProtKB-SubCell"/>
</dbReference>
<keyword evidence="4" id="KW-0808">Transferase</keyword>
<dbReference type="GO" id="GO:0006511">
    <property type="term" value="P:ubiquitin-dependent protein catabolic process"/>
    <property type="evidence" value="ECO:0007669"/>
    <property type="project" value="TreeGrafter"/>
</dbReference>
<keyword evidence="5 14" id="KW-0812">Transmembrane</keyword>
<keyword evidence="6" id="KW-0479">Metal-binding</keyword>
<keyword evidence="8" id="KW-0833">Ubl conjugation pathway</keyword>
<dbReference type="Pfam" id="PF13639">
    <property type="entry name" value="zf-RING_2"/>
    <property type="match status" value="1"/>
</dbReference>
<feature type="region of interest" description="Disordered" evidence="13">
    <location>
        <begin position="372"/>
        <end position="394"/>
    </location>
</feature>
<feature type="non-terminal residue" evidence="17">
    <location>
        <position position="511"/>
    </location>
</feature>
<evidence type="ECO:0000256" key="1">
    <source>
        <dbReference type="ARBA" id="ARBA00000900"/>
    </source>
</evidence>
<dbReference type="GO" id="GO:0008270">
    <property type="term" value="F:zinc ion binding"/>
    <property type="evidence" value="ECO:0007669"/>
    <property type="project" value="UniProtKB-KW"/>
</dbReference>
<sequence>MVIHIFNVILLATFCLLYPLNVNSELFTGQPNMVVVEYNATRTFTSDQNDVAQIANIPLPPTSGIKGNPLFIGSDLCNNIPSNPPNNSFKIAIFRDNFACDVQKQIESIAGISTGIIQGILLYSNNSNGTIPSDRLSADIGAIVIPAFYVSQSVVSFIRSVGTDNSNVFIELFPMQKNITTTLQITFIGILFTFLIAFGISLIINYGLHRCRRRRLRFNNTIAMTNLTPTFLEKEVVETFPVKKFIESNINEHSVVNIDVTDNNDILRSNINHKDIKSTPQISVSQEKLTDEESSETQNIKSSSASDEHVGDIDKTQNSSVITNDIVSSVSHNDQKVVTSMTVPVESTSIEGIEKEITSDSSTSIHTSIYKKASVSPTTETTTESTTEPTTESTTTKHVNHNLQELQTTCAICLEDFRDGDLLRVLPCEHEYHTGCIDTWLTQKSSKCPLCKFDCRPPKAIDVNDGSNNANEASTSNTNSGLPAPVQAQTPRQRNNLIISLWRRTWYSIFR</sequence>
<dbReference type="FunFam" id="3.30.40.10:FF:000388">
    <property type="entry name" value="Putative RING zinc finger domain superfamily protein"/>
    <property type="match status" value="1"/>
</dbReference>
<comment type="catalytic activity">
    <reaction evidence="1">
        <text>S-ubiquitinyl-[E2 ubiquitin-conjugating enzyme]-L-cysteine + [acceptor protein]-L-lysine = [E2 ubiquitin-conjugating enzyme]-L-cysteine + N(6)-ubiquitinyl-[acceptor protein]-L-lysine.</text>
        <dbReference type="EC" id="2.3.2.27"/>
    </reaction>
</comment>
<gene>
    <name evidence="17" type="ORF">DERYTH_LOCUS19297</name>
</gene>
<evidence type="ECO:0000256" key="15">
    <source>
        <dbReference type="SAM" id="SignalP"/>
    </source>
</evidence>
<evidence type="ECO:0000313" key="18">
    <source>
        <dbReference type="Proteomes" id="UP000789405"/>
    </source>
</evidence>
<evidence type="ECO:0000256" key="5">
    <source>
        <dbReference type="ARBA" id="ARBA00022692"/>
    </source>
</evidence>
<feature type="chain" id="PRO_5040353895" description="RING-type E3 ubiquitin transferase" evidence="15">
    <location>
        <begin position="25"/>
        <end position="511"/>
    </location>
</feature>
<keyword evidence="7 12" id="KW-0863">Zinc-finger</keyword>
<dbReference type="EC" id="2.3.2.27" evidence="3"/>
<keyword evidence="18" id="KW-1185">Reference proteome</keyword>
<dbReference type="AlphaFoldDB" id="A0A9N9JGL4"/>
<evidence type="ECO:0000259" key="16">
    <source>
        <dbReference type="PROSITE" id="PS50089"/>
    </source>
</evidence>
<comment type="caution">
    <text evidence="17">The sequence shown here is derived from an EMBL/GenBank/DDBJ whole genome shotgun (WGS) entry which is preliminary data.</text>
</comment>
<feature type="compositionally biased region" description="Basic and acidic residues" evidence="13">
    <location>
        <begin position="306"/>
        <end position="315"/>
    </location>
</feature>
<feature type="compositionally biased region" description="Low complexity" evidence="13">
    <location>
        <begin position="376"/>
        <end position="394"/>
    </location>
</feature>
<evidence type="ECO:0000313" key="17">
    <source>
        <dbReference type="EMBL" id="CAG8777584.1"/>
    </source>
</evidence>
<keyword evidence="10 14" id="KW-1133">Transmembrane helix</keyword>
<keyword evidence="11 14" id="KW-0472">Membrane</keyword>
<dbReference type="PANTHER" id="PTHR45977:SF4">
    <property type="entry name" value="RING-TYPE DOMAIN-CONTAINING PROTEIN"/>
    <property type="match status" value="1"/>
</dbReference>
<dbReference type="InterPro" id="IPR013083">
    <property type="entry name" value="Znf_RING/FYVE/PHD"/>
</dbReference>
<feature type="compositionally biased region" description="Polar residues" evidence="13">
    <location>
        <begin position="296"/>
        <end position="305"/>
    </location>
</feature>
<dbReference type="PROSITE" id="PS50089">
    <property type="entry name" value="ZF_RING_2"/>
    <property type="match status" value="1"/>
</dbReference>
<protein>
    <recommendedName>
        <fullName evidence="3">RING-type E3 ubiquitin transferase</fullName>
        <ecNumber evidence="3">2.3.2.27</ecNumber>
    </recommendedName>
</protein>
<reference evidence="17" key="1">
    <citation type="submission" date="2021-06" db="EMBL/GenBank/DDBJ databases">
        <authorList>
            <person name="Kallberg Y."/>
            <person name="Tangrot J."/>
            <person name="Rosling A."/>
        </authorList>
    </citation>
    <scope>NUCLEOTIDE SEQUENCE</scope>
    <source>
        <strain evidence="17">MA453B</strain>
    </source>
</reference>
<dbReference type="Gene3D" id="3.30.40.10">
    <property type="entry name" value="Zinc/RING finger domain, C3HC4 (zinc finger)"/>
    <property type="match status" value="1"/>
</dbReference>
<evidence type="ECO:0000256" key="14">
    <source>
        <dbReference type="SAM" id="Phobius"/>
    </source>
</evidence>
<keyword evidence="9" id="KW-0862">Zinc</keyword>
<evidence type="ECO:0000256" key="10">
    <source>
        <dbReference type="ARBA" id="ARBA00022989"/>
    </source>
</evidence>
<comment type="subcellular location">
    <subcellularLocation>
        <location evidence="2">Membrane</location>
        <topology evidence="2">Multi-pass membrane protein</topology>
    </subcellularLocation>
</comment>
<dbReference type="OrthoDB" id="8062037at2759"/>
<accession>A0A9N9JGL4</accession>
<evidence type="ECO:0000256" key="13">
    <source>
        <dbReference type="SAM" id="MobiDB-lite"/>
    </source>
</evidence>
<dbReference type="EMBL" id="CAJVPY010020918">
    <property type="protein sequence ID" value="CAG8777584.1"/>
    <property type="molecule type" value="Genomic_DNA"/>
</dbReference>
<dbReference type="GO" id="GO:0016567">
    <property type="term" value="P:protein ubiquitination"/>
    <property type="evidence" value="ECO:0007669"/>
    <property type="project" value="TreeGrafter"/>
</dbReference>
<evidence type="ECO:0000256" key="3">
    <source>
        <dbReference type="ARBA" id="ARBA00012483"/>
    </source>
</evidence>
<feature type="region of interest" description="Disordered" evidence="13">
    <location>
        <begin position="463"/>
        <end position="488"/>
    </location>
</feature>
<feature type="transmembrane region" description="Helical" evidence="14">
    <location>
        <begin position="185"/>
        <end position="208"/>
    </location>
</feature>
<name>A0A9N9JGL4_9GLOM</name>
<proteinExistence type="predicted"/>
<evidence type="ECO:0000256" key="11">
    <source>
        <dbReference type="ARBA" id="ARBA00023136"/>
    </source>
</evidence>
<evidence type="ECO:0000256" key="12">
    <source>
        <dbReference type="PROSITE-ProRule" id="PRU00175"/>
    </source>
</evidence>
<feature type="signal peptide" evidence="15">
    <location>
        <begin position="1"/>
        <end position="24"/>
    </location>
</feature>
<dbReference type="SUPFAM" id="SSF57850">
    <property type="entry name" value="RING/U-box"/>
    <property type="match status" value="1"/>
</dbReference>
<evidence type="ECO:0000256" key="8">
    <source>
        <dbReference type="ARBA" id="ARBA00022786"/>
    </source>
</evidence>
<feature type="region of interest" description="Disordered" evidence="13">
    <location>
        <begin position="280"/>
        <end position="317"/>
    </location>
</feature>